<gene>
    <name evidence="17" type="ORF">ENN90_03695</name>
</gene>
<dbReference type="CDD" id="cd00130">
    <property type="entry name" value="PAS"/>
    <property type="match status" value="1"/>
</dbReference>
<evidence type="ECO:0000256" key="8">
    <source>
        <dbReference type="ARBA" id="ARBA00022741"/>
    </source>
</evidence>
<keyword evidence="5" id="KW-1003">Cell membrane</keyword>
<dbReference type="Gene3D" id="3.40.50.2300">
    <property type="match status" value="2"/>
</dbReference>
<evidence type="ECO:0000256" key="11">
    <source>
        <dbReference type="ARBA" id="ARBA00023012"/>
    </source>
</evidence>
<evidence type="ECO:0000256" key="14">
    <source>
        <dbReference type="SAM" id="Coils"/>
    </source>
</evidence>
<dbReference type="SMART" id="SM00388">
    <property type="entry name" value="HisKA"/>
    <property type="match status" value="1"/>
</dbReference>
<evidence type="ECO:0000256" key="3">
    <source>
        <dbReference type="ARBA" id="ARBA00004314"/>
    </source>
</evidence>
<dbReference type="SUPFAM" id="SSF47384">
    <property type="entry name" value="Homodimeric domain of signal transducing histidine kinase"/>
    <property type="match status" value="1"/>
</dbReference>
<keyword evidence="7" id="KW-0808">Transferase</keyword>
<keyword evidence="11" id="KW-0902">Two-component regulatory system</keyword>
<dbReference type="InterPro" id="IPR003594">
    <property type="entry name" value="HATPase_dom"/>
</dbReference>
<dbReference type="FunFam" id="3.30.565.10:FF:000023">
    <property type="entry name" value="PAS domain-containing sensor histidine kinase"/>
    <property type="match status" value="1"/>
</dbReference>
<name>A0A831LVR7_9BACT</name>
<evidence type="ECO:0000313" key="17">
    <source>
        <dbReference type="EMBL" id="HDR50711.1"/>
    </source>
</evidence>
<feature type="domain" description="Response regulatory" evidence="16">
    <location>
        <begin position="9"/>
        <end position="125"/>
    </location>
</feature>
<dbReference type="GO" id="GO:0005524">
    <property type="term" value="F:ATP binding"/>
    <property type="evidence" value="ECO:0007669"/>
    <property type="project" value="UniProtKB-KW"/>
</dbReference>
<dbReference type="Gene3D" id="3.30.450.20">
    <property type="entry name" value="PAS domain"/>
    <property type="match status" value="1"/>
</dbReference>
<dbReference type="PROSITE" id="PS50110">
    <property type="entry name" value="RESPONSE_REGULATORY"/>
    <property type="match status" value="2"/>
</dbReference>
<keyword evidence="9 17" id="KW-0418">Kinase</keyword>
<keyword evidence="8" id="KW-0547">Nucleotide-binding</keyword>
<feature type="domain" description="Response regulatory" evidence="16">
    <location>
        <begin position="531"/>
        <end position="646"/>
    </location>
</feature>
<evidence type="ECO:0000256" key="4">
    <source>
        <dbReference type="ARBA" id="ARBA00012438"/>
    </source>
</evidence>
<dbReference type="NCBIfam" id="TIGR00229">
    <property type="entry name" value="sensory_box"/>
    <property type="match status" value="1"/>
</dbReference>
<comment type="subcellular location">
    <subcellularLocation>
        <location evidence="2">Cell membrane</location>
    </subcellularLocation>
    <subcellularLocation>
        <location evidence="3">Membrane raft</location>
        <topology evidence="3">Multi-pass membrane protein</topology>
    </subcellularLocation>
</comment>
<feature type="domain" description="Histidine kinase" evidence="15">
    <location>
        <begin position="286"/>
        <end position="504"/>
    </location>
</feature>
<feature type="modified residue" description="4-aspartylphosphate" evidence="13">
    <location>
        <position position="60"/>
    </location>
</feature>
<evidence type="ECO:0000259" key="15">
    <source>
        <dbReference type="PROSITE" id="PS50109"/>
    </source>
</evidence>
<evidence type="ECO:0000256" key="10">
    <source>
        <dbReference type="ARBA" id="ARBA00022840"/>
    </source>
</evidence>
<keyword evidence="12" id="KW-0472">Membrane</keyword>
<evidence type="ECO:0000256" key="9">
    <source>
        <dbReference type="ARBA" id="ARBA00022777"/>
    </source>
</evidence>
<dbReference type="Pfam" id="PF00512">
    <property type="entry name" value="HisKA"/>
    <property type="match status" value="1"/>
</dbReference>
<dbReference type="Gene3D" id="1.10.287.130">
    <property type="match status" value="1"/>
</dbReference>
<dbReference type="SMART" id="SM00387">
    <property type="entry name" value="HATPase_c"/>
    <property type="match status" value="1"/>
</dbReference>
<dbReference type="Gene3D" id="3.30.565.10">
    <property type="entry name" value="Histidine kinase-like ATPase, C-terminal domain"/>
    <property type="match status" value="1"/>
</dbReference>
<organism evidence="17">
    <name type="scientific">Mariniphaga anaerophila</name>
    <dbReference type="NCBI Taxonomy" id="1484053"/>
    <lineage>
        <taxon>Bacteria</taxon>
        <taxon>Pseudomonadati</taxon>
        <taxon>Bacteroidota</taxon>
        <taxon>Bacteroidia</taxon>
        <taxon>Marinilabiliales</taxon>
        <taxon>Prolixibacteraceae</taxon>
        <taxon>Mariniphaga</taxon>
    </lineage>
</organism>
<dbReference type="GO" id="GO:0000155">
    <property type="term" value="F:phosphorelay sensor kinase activity"/>
    <property type="evidence" value="ECO:0007669"/>
    <property type="project" value="InterPro"/>
</dbReference>
<dbReference type="InterPro" id="IPR001789">
    <property type="entry name" value="Sig_transdc_resp-reg_receiver"/>
</dbReference>
<comment type="caution">
    <text evidence="17">The sequence shown here is derived from an EMBL/GenBank/DDBJ whole genome shotgun (WGS) entry which is preliminary data.</text>
</comment>
<reference evidence="17" key="1">
    <citation type="journal article" date="2020" name="mSystems">
        <title>Genome- and Community-Level Interaction Insights into Carbon Utilization and Element Cycling Functions of Hydrothermarchaeota in Hydrothermal Sediment.</title>
        <authorList>
            <person name="Zhou Z."/>
            <person name="Liu Y."/>
            <person name="Xu W."/>
            <person name="Pan J."/>
            <person name="Luo Z.H."/>
            <person name="Li M."/>
        </authorList>
    </citation>
    <scope>NUCLEOTIDE SEQUENCE [LARGE SCALE GENOMIC DNA]</scope>
    <source>
        <strain evidence="17">SpSt-1217</strain>
    </source>
</reference>
<keyword evidence="10" id="KW-0067">ATP-binding</keyword>
<sequence>MNPTNQSIRILFAEDLPADAEMARREIKKGGIDFIYKVVDTEAEFRKELDEFNPDIVISDYSMPTFNGMRALKITREHSKNLPFVVLTGSMNEETAVACMKAGANDYVIKEKITRLPFAVAETLEKSQAKLEKEQIQKQLQENEAMYRSLIENSSDAIYLLYERKFVIINSEFSNLFGYSLEELNQPGFDFINLVAIESKSFIEKRRSKVKKGEKVNNRYEFTALLKNGEKREVEASVSYINFKGGIATQGIIRDITEKKKMIDDLLAAKEKAEESDRLKSAFLANMSHEIRTPMNGIMGFTELLKEPKLTGEEKGEYIKIIQKSGQRMMNTINDLIEISKIESGAVELHVSEVNLNEQLDYFYNFFKPDAEKRGLKFSCYKALPFKEAVIETDREKLNGILSNLIKNAVKYTNEGTIEFGYHIKENQLDFYVKDTGIGIEKDRQEVVFDRFIQADLSLSKPYEGAGLGLSIAKAYVEMLGGRIGLESEFGKGSRFWFTLPCNLNEEKTKIQEEPKNRAGNDDAMVLKNLKVMVVEDDQVGQMYLSAILEGACKKVLYASCGEEAIDLYSQHSDTDLVLMDLKMPGLDGYATTRKLKEINPGLIIIAQTAHALTGDREKALSAGCDDYITKPFRKHELLEVVRKYFDK</sequence>
<dbReference type="AlphaFoldDB" id="A0A831LVR7"/>
<dbReference type="PRINTS" id="PR00344">
    <property type="entry name" value="BCTRLSENSOR"/>
</dbReference>
<dbReference type="Pfam" id="PF00072">
    <property type="entry name" value="Response_reg"/>
    <property type="match status" value="2"/>
</dbReference>
<dbReference type="SMART" id="SM00091">
    <property type="entry name" value="PAS"/>
    <property type="match status" value="1"/>
</dbReference>
<dbReference type="InterPro" id="IPR035965">
    <property type="entry name" value="PAS-like_dom_sf"/>
</dbReference>
<evidence type="ECO:0000256" key="7">
    <source>
        <dbReference type="ARBA" id="ARBA00022679"/>
    </source>
</evidence>
<dbReference type="InterPro" id="IPR036097">
    <property type="entry name" value="HisK_dim/P_sf"/>
</dbReference>
<keyword evidence="14" id="KW-0175">Coiled coil</keyword>
<dbReference type="SMART" id="SM00448">
    <property type="entry name" value="REC"/>
    <property type="match status" value="2"/>
</dbReference>
<dbReference type="InterPro" id="IPR004358">
    <property type="entry name" value="Sig_transdc_His_kin-like_C"/>
</dbReference>
<dbReference type="FunFam" id="1.10.287.130:FF:000001">
    <property type="entry name" value="Two-component sensor histidine kinase"/>
    <property type="match status" value="1"/>
</dbReference>
<dbReference type="GO" id="GO:0045121">
    <property type="term" value="C:membrane raft"/>
    <property type="evidence" value="ECO:0007669"/>
    <property type="project" value="UniProtKB-SubCell"/>
</dbReference>
<dbReference type="SUPFAM" id="SSF55785">
    <property type="entry name" value="PYP-like sensor domain (PAS domain)"/>
    <property type="match status" value="1"/>
</dbReference>
<dbReference type="CDD" id="cd00082">
    <property type="entry name" value="HisKA"/>
    <property type="match status" value="1"/>
</dbReference>
<dbReference type="InterPro" id="IPR003661">
    <property type="entry name" value="HisK_dim/P_dom"/>
</dbReference>
<proteinExistence type="predicted"/>
<dbReference type="InterPro" id="IPR005467">
    <property type="entry name" value="His_kinase_dom"/>
</dbReference>
<evidence type="ECO:0000256" key="2">
    <source>
        <dbReference type="ARBA" id="ARBA00004236"/>
    </source>
</evidence>
<dbReference type="InterPro" id="IPR000014">
    <property type="entry name" value="PAS"/>
</dbReference>
<dbReference type="GO" id="GO:0005886">
    <property type="term" value="C:plasma membrane"/>
    <property type="evidence" value="ECO:0007669"/>
    <property type="project" value="UniProtKB-SubCell"/>
</dbReference>
<evidence type="ECO:0000256" key="1">
    <source>
        <dbReference type="ARBA" id="ARBA00000085"/>
    </source>
</evidence>
<dbReference type="InterPro" id="IPR011006">
    <property type="entry name" value="CheY-like_superfamily"/>
</dbReference>
<dbReference type="CDD" id="cd16922">
    <property type="entry name" value="HATPase_EvgS-ArcB-TorS-like"/>
    <property type="match status" value="1"/>
</dbReference>
<feature type="coiled-coil region" evidence="14">
    <location>
        <begin position="124"/>
        <end position="153"/>
    </location>
</feature>
<dbReference type="PROSITE" id="PS50109">
    <property type="entry name" value="HIS_KIN"/>
    <property type="match status" value="1"/>
</dbReference>
<evidence type="ECO:0000256" key="12">
    <source>
        <dbReference type="ARBA" id="ARBA00023136"/>
    </source>
</evidence>
<accession>A0A831LVR7</accession>
<dbReference type="PANTHER" id="PTHR43047">
    <property type="entry name" value="TWO-COMPONENT HISTIDINE PROTEIN KINASE"/>
    <property type="match status" value="1"/>
</dbReference>
<evidence type="ECO:0000256" key="5">
    <source>
        <dbReference type="ARBA" id="ARBA00022475"/>
    </source>
</evidence>
<evidence type="ECO:0000256" key="13">
    <source>
        <dbReference type="PROSITE-ProRule" id="PRU00169"/>
    </source>
</evidence>
<dbReference type="InterPro" id="IPR036890">
    <property type="entry name" value="HATPase_C_sf"/>
</dbReference>
<dbReference type="Pfam" id="PF02518">
    <property type="entry name" value="HATPase_c"/>
    <property type="match status" value="1"/>
</dbReference>
<dbReference type="CDD" id="cd00156">
    <property type="entry name" value="REC"/>
    <property type="match status" value="1"/>
</dbReference>
<dbReference type="Proteomes" id="UP000886047">
    <property type="component" value="Unassembled WGS sequence"/>
</dbReference>
<dbReference type="SUPFAM" id="SSF52172">
    <property type="entry name" value="CheY-like"/>
    <property type="match status" value="2"/>
</dbReference>
<protein>
    <recommendedName>
        <fullName evidence="4">histidine kinase</fullName>
        <ecNumber evidence="4">2.7.13.3</ecNumber>
    </recommendedName>
</protein>
<feature type="modified residue" description="4-aspartylphosphate" evidence="13">
    <location>
        <position position="581"/>
    </location>
</feature>
<dbReference type="EMBL" id="DSDK01000211">
    <property type="protein sequence ID" value="HDR50711.1"/>
    <property type="molecule type" value="Genomic_DNA"/>
</dbReference>
<evidence type="ECO:0000259" key="16">
    <source>
        <dbReference type="PROSITE" id="PS50110"/>
    </source>
</evidence>
<dbReference type="CDD" id="cd17546">
    <property type="entry name" value="REC_hyHK_CKI1_RcsC-like"/>
    <property type="match status" value="1"/>
</dbReference>
<evidence type="ECO:0000256" key="6">
    <source>
        <dbReference type="ARBA" id="ARBA00022553"/>
    </source>
</evidence>
<dbReference type="EC" id="2.7.13.3" evidence="4"/>
<comment type="catalytic activity">
    <reaction evidence="1">
        <text>ATP + protein L-histidine = ADP + protein N-phospho-L-histidine.</text>
        <dbReference type="EC" id="2.7.13.3"/>
    </reaction>
</comment>
<keyword evidence="6 13" id="KW-0597">Phosphoprotein</keyword>
<dbReference type="SUPFAM" id="SSF55874">
    <property type="entry name" value="ATPase domain of HSP90 chaperone/DNA topoisomerase II/histidine kinase"/>
    <property type="match status" value="1"/>
</dbReference>
<dbReference type="Pfam" id="PF13426">
    <property type="entry name" value="PAS_9"/>
    <property type="match status" value="1"/>
</dbReference>